<dbReference type="GO" id="GO:0005886">
    <property type="term" value="C:plasma membrane"/>
    <property type="evidence" value="ECO:0007669"/>
    <property type="project" value="TreeGrafter"/>
</dbReference>
<evidence type="ECO:0000256" key="4">
    <source>
        <dbReference type="ARBA" id="ARBA00022692"/>
    </source>
</evidence>
<proteinExistence type="predicted"/>
<dbReference type="AlphaFoldDB" id="A0A258HDZ2"/>
<gene>
    <name evidence="9" type="ORF">B7Y86_14185</name>
</gene>
<keyword evidence="2 9" id="KW-0328">Glycosyltransferase</keyword>
<evidence type="ECO:0000259" key="8">
    <source>
        <dbReference type="Pfam" id="PF00535"/>
    </source>
</evidence>
<dbReference type="CDD" id="cd04179">
    <property type="entry name" value="DPM_DPG-synthase_like"/>
    <property type="match status" value="1"/>
</dbReference>
<dbReference type="Pfam" id="PF00535">
    <property type="entry name" value="Glycos_transf_2"/>
    <property type="match status" value="1"/>
</dbReference>
<dbReference type="GO" id="GO:0099621">
    <property type="term" value="F:undecaprenyl-phosphate 4-deoxy-4-formamido-L-arabinose transferase activity"/>
    <property type="evidence" value="ECO:0007669"/>
    <property type="project" value="TreeGrafter"/>
</dbReference>
<dbReference type="PANTHER" id="PTHR48090">
    <property type="entry name" value="UNDECAPRENYL-PHOSPHATE 4-DEOXY-4-FORMAMIDO-L-ARABINOSE TRANSFERASE-RELATED"/>
    <property type="match status" value="1"/>
</dbReference>
<organism evidence="9 10">
    <name type="scientific">Brevundimonas subvibrioides</name>
    <dbReference type="NCBI Taxonomy" id="74313"/>
    <lineage>
        <taxon>Bacteria</taxon>
        <taxon>Pseudomonadati</taxon>
        <taxon>Pseudomonadota</taxon>
        <taxon>Alphaproteobacteria</taxon>
        <taxon>Caulobacterales</taxon>
        <taxon>Caulobacteraceae</taxon>
        <taxon>Brevundimonas</taxon>
    </lineage>
</organism>
<dbReference type="FunFam" id="3.90.550.10:FF:000170">
    <property type="entry name" value="Dolichol-phosphate mannosyltransferase"/>
    <property type="match status" value="1"/>
</dbReference>
<sequence>MMQSAETPQISIVVPVHNESGAAGPLAREIAAAFGGRAHEIIFVDDASRDTTLAELKALMAELPTLRVLAHTTNAGQSRAVRTGVLAARAPIVVTLDGDGQNPPEDGPKLADALMAAPPQVALVGGVRQKRQDSEAKLWASRWANRIRRRLLGDDADDTGCGLKAFRRDVFLRLPYFDHVHRYLPALVIREGYENRYLPIGHRHRETGQSKYTNWGRLKASFSDLLGVMWLKSRSRRPGAISEF</sequence>
<dbReference type="EMBL" id="NCEQ01000015">
    <property type="protein sequence ID" value="OYX55230.1"/>
    <property type="molecule type" value="Genomic_DNA"/>
</dbReference>
<dbReference type="Proteomes" id="UP000216147">
    <property type="component" value="Unassembled WGS sequence"/>
</dbReference>
<dbReference type="InterPro" id="IPR029044">
    <property type="entry name" value="Nucleotide-diphossugar_trans"/>
</dbReference>
<evidence type="ECO:0000256" key="1">
    <source>
        <dbReference type="ARBA" id="ARBA00022475"/>
    </source>
</evidence>
<name>A0A258HDZ2_9CAUL</name>
<evidence type="ECO:0000256" key="7">
    <source>
        <dbReference type="ARBA" id="ARBA00023136"/>
    </source>
</evidence>
<dbReference type="InterPro" id="IPR001173">
    <property type="entry name" value="Glyco_trans_2-like"/>
</dbReference>
<keyword evidence="5" id="KW-0448">Lipopolysaccharide biosynthesis</keyword>
<keyword evidence="4" id="KW-0812">Transmembrane</keyword>
<evidence type="ECO:0000313" key="9">
    <source>
        <dbReference type="EMBL" id="OYX55230.1"/>
    </source>
</evidence>
<protein>
    <submittedName>
        <fullName evidence="9">Dolichol-phosphate mannosyltransferase</fullName>
    </submittedName>
</protein>
<comment type="caution">
    <text evidence="9">The sequence shown here is derived from an EMBL/GenBank/DDBJ whole genome shotgun (WGS) entry which is preliminary data.</text>
</comment>
<evidence type="ECO:0000256" key="5">
    <source>
        <dbReference type="ARBA" id="ARBA00022985"/>
    </source>
</evidence>
<dbReference type="SUPFAM" id="SSF53448">
    <property type="entry name" value="Nucleotide-diphospho-sugar transferases"/>
    <property type="match status" value="1"/>
</dbReference>
<keyword evidence="1" id="KW-1003">Cell membrane</keyword>
<reference evidence="9 10" key="1">
    <citation type="submission" date="2017-03" db="EMBL/GenBank/DDBJ databases">
        <title>Lifting the veil on microbial sulfur biogeochemistry in mining wastewaters.</title>
        <authorList>
            <person name="Kantor R.S."/>
            <person name="Colenbrander Nelson T."/>
            <person name="Marshall S."/>
            <person name="Bennett D."/>
            <person name="Apte S."/>
            <person name="Camacho D."/>
            <person name="Thomas B.C."/>
            <person name="Warren L.A."/>
            <person name="Banfield J.F."/>
        </authorList>
    </citation>
    <scope>NUCLEOTIDE SEQUENCE [LARGE SCALE GENOMIC DNA]</scope>
    <source>
        <strain evidence="9">32-68-21</strain>
    </source>
</reference>
<evidence type="ECO:0000256" key="2">
    <source>
        <dbReference type="ARBA" id="ARBA00022676"/>
    </source>
</evidence>
<keyword evidence="3 9" id="KW-0808">Transferase</keyword>
<dbReference type="InterPro" id="IPR050256">
    <property type="entry name" value="Glycosyltransferase_2"/>
</dbReference>
<accession>A0A258HDZ2</accession>
<keyword evidence="7" id="KW-0472">Membrane</keyword>
<dbReference type="Gene3D" id="3.90.550.10">
    <property type="entry name" value="Spore Coat Polysaccharide Biosynthesis Protein SpsA, Chain A"/>
    <property type="match status" value="1"/>
</dbReference>
<evidence type="ECO:0000313" key="10">
    <source>
        <dbReference type="Proteomes" id="UP000216147"/>
    </source>
</evidence>
<dbReference type="PANTHER" id="PTHR48090:SF3">
    <property type="entry name" value="UNDECAPRENYL-PHOSPHATE 4-DEOXY-4-FORMAMIDO-L-ARABINOSE TRANSFERASE"/>
    <property type="match status" value="1"/>
</dbReference>
<keyword evidence="6" id="KW-1133">Transmembrane helix</keyword>
<feature type="domain" description="Glycosyltransferase 2-like" evidence="8">
    <location>
        <begin position="11"/>
        <end position="171"/>
    </location>
</feature>
<dbReference type="GO" id="GO:0009103">
    <property type="term" value="P:lipopolysaccharide biosynthetic process"/>
    <property type="evidence" value="ECO:0007669"/>
    <property type="project" value="UniProtKB-KW"/>
</dbReference>
<evidence type="ECO:0000256" key="3">
    <source>
        <dbReference type="ARBA" id="ARBA00022679"/>
    </source>
</evidence>
<evidence type="ECO:0000256" key="6">
    <source>
        <dbReference type="ARBA" id="ARBA00022989"/>
    </source>
</evidence>